<feature type="transmembrane region" description="Helical" evidence="7">
    <location>
        <begin position="68"/>
        <end position="85"/>
    </location>
</feature>
<dbReference type="CDD" id="cd06261">
    <property type="entry name" value="TM_PBP2"/>
    <property type="match status" value="1"/>
</dbReference>
<reference evidence="9" key="1">
    <citation type="submission" date="2023-06" db="EMBL/GenBank/DDBJ databases">
        <title>Egi l300058.</title>
        <authorList>
            <person name="Gao L."/>
            <person name="Fang B.-Z."/>
            <person name="Li W.-J."/>
        </authorList>
    </citation>
    <scope>NUCLEOTIDE SEQUENCE</scope>
    <source>
        <strain evidence="9">EGI L300058</strain>
    </source>
</reference>
<evidence type="ECO:0000256" key="5">
    <source>
        <dbReference type="ARBA" id="ARBA00022989"/>
    </source>
</evidence>
<feature type="transmembrane region" description="Helical" evidence="7">
    <location>
        <begin position="135"/>
        <end position="161"/>
    </location>
</feature>
<evidence type="ECO:0000256" key="6">
    <source>
        <dbReference type="ARBA" id="ARBA00023136"/>
    </source>
</evidence>
<feature type="domain" description="ABC transmembrane type-1" evidence="8">
    <location>
        <begin position="88"/>
        <end position="267"/>
    </location>
</feature>
<name>A0ABT8GEF5_9MICO</name>
<evidence type="ECO:0000256" key="1">
    <source>
        <dbReference type="ARBA" id="ARBA00004141"/>
    </source>
</evidence>
<dbReference type="InterPro" id="IPR035906">
    <property type="entry name" value="MetI-like_sf"/>
</dbReference>
<keyword evidence="2 7" id="KW-0813">Transport</keyword>
<evidence type="ECO:0000256" key="7">
    <source>
        <dbReference type="RuleBase" id="RU363032"/>
    </source>
</evidence>
<evidence type="ECO:0000256" key="3">
    <source>
        <dbReference type="ARBA" id="ARBA00022475"/>
    </source>
</evidence>
<keyword evidence="4 7" id="KW-0812">Transmembrane</keyword>
<comment type="similarity">
    <text evidence="7">Belongs to the binding-protein-dependent transport system permease family.</text>
</comment>
<dbReference type="PANTHER" id="PTHR47737">
    <property type="entry name" value="GLYCINE BETAINE/PROLINE BETAINE TRANSPORT SYSTEM PERMEASE PROTEIN PROW"/>
    <property type="match status" value="1"/>
</dbReference>
<evidence type="ECO:0000259" key="8">
    <source>
        <dbReference type="PROSITE" id="PS50928"/>
    </source>
</evidence>
<comment type="caution">
    <text evidence="9">The sequence shown here is derived from an EMBL/GenBank/DDBJ whole genome shotgun (WGS) entry which is preliminary data.</text>
</comment>
<keyword evidence="6 7" id="KW-0472">Membrane</keyword>
<comment type="subcellular location">
    <subcellularLocation>
        <location evidence="7">Cell membrane</location>
        <topology evidence="7">Multi-pass membrane protein</topology>
    </subcellularLocation>
    <subcellularLocation>
        <location evidence="1">Membrane</location>
        <topology evidence="1">Multi-pass membrane protein</topology>
    </subcellularLocation>
</comment>
<accession>A0ABT8GEF5</accession>
<dbReference type="InterPro" id="IPR000515">
    <property type="entry name" value="MetI-like"/>
</dbReference>
<evidence type="ECO:0000313" key="9">
    <source>
        <dbReference type="EMBL" id="MDN4479810.1"/>
    </source>
</evidence>
<organism evidence="9 10">
    <name type="scientific">Demequina muriae</name>
    <dbReference type="NCBI Taxonomy" id="3051664"/>
    <lineage>
        <taxon>Bacteria</taxon>
        <taxon>Bacillati</taxon>
        <taxon>Actinomycetota</taxon>
        <taxon>Actinomycetes</taxon>
        <taxon>Micrococcales</taxon>
        <taxon>Demequinaceae</taxon>
        <taxon>Demequina</taxon>
    </lineage>
</organism>
<dbReference type="Pfam" id="PF00528">
    <property type="entry name" value="BPD_transp_1"/>
    <property type="match status" value="1"/>
</dbReference>
<dbReference type="Gene3D" id="1.10.3720.10">
    <property type="entry name" value="MetI-like"/>
    <property type="match status" value="1"/>
</dbReference>
<dbReference type="SUPFAM" id="SSF161098">
    <property type="entry name" value="MetI-like"/>
    <property type="match status" value="1"/>
</dbReference>
<evidence type="ECO:0000313" key="10">
    <source>
        <dbReference type="Proteomes" id="UP001172708"/>
    </source>
</evidence>
<gene>
    <name evidence="9" type="ORF">QQX02_02570</name>
</gene>
<keyword evidence="5 7" id="KW-1133">Transmembrane helix</keyword>
<dbReference type="Proteomes" id="UP001172708">
    <property type="component" value="Unassembled WGS sequence"/>
</dbReference>
<evidence type="ECO:0000256" key="2">
    <source>
        <dbReference type="ARBA" id="ARBA00022448"/>
    </source>
</evidence>
<dbReference type="PROSITE" id="PS50928">
    <property type="entry name" value="ABC_TM1"/>
    <property type="match status" value="1"/>
</dbReference>
<proteinExistence type="inferred from homology"/>
<feature type="transmembrane region" description="Helical" evidence="7">
    <location>
        <begin position="42"/>
        <end position="62"/>
    </location>
</feature>
<dbReference type="RefSeq" id="WP_301141027.1">
    <property type="nucleotide sequence ID" value="NZ_JAUHQA010000001.1"/>
</dbReference>
<evidence type="ECO:0000256" key="4">
    <source>
        <dbReference type="ARBA" id="ARBA00022692"/>
    </source>
</evidence>
<sequence>MDFRIPVGNWINEGLEWIEINLEVFFEGMRSTFKGMYDGMDWLFSSPPTLAIIAVLALAGLFARGWKFAIGVTVGLLFIVSVGQWDNAVDTLALVIVAAFIAIALSIPLGIWAARNDTVSAILKPIMDFLQTMPAFVYLMPALALLRVGVAPGIFATILFAMAPGVRLTELGIRGVDKEVVEAGQAFGASPRRILRQIQLPLAMPSIMAGINQIIMLSLSMVVIAGLVGAGGLGGDVVRSLSSLDYPLGFEAGLAVVVLAIILDRFTGSFGQGLGMYAWLRNRHSAKKTEDELARLEAMAAQDDEPHLMTGAKA</sequence>
<feature type="transmembrane region" description="Helical" evidence="7">
    <location>
        <begin position="214"/>
        <end position="234"/>
    </location>
</feature>
<keyword evidence="3" id="KW-1003">Cell membrane</keyword>
<keyword evidence="10" id="KW-1185">Reference proteome</keyword>
<protein>
    <submittedName>
        <fullName evidence="9">ABC transporter permease subunit</fullName>
    </submittedName>
</protein>
<dbReference type="PANTHER" id="PTHR47737:SF1">
    <property type="entry name" value="GLYCINE BETAINE_PROLINE BETAINE TRANSPORT SYSTEM PERMEASE PROTEIN PROW"/>
    <property type="match status" value="1"/>
</dbReference>
<feature type="transmembrane region" description="Helical" evidence="7">
    <location>
        <begin position="92"/>
        <end position="115"/>
    </location>
</feature>
<dbReference type="EMBL" id="JAUHQA010000001">
    <property type="protein sequence ID" value="MDN4479810.1"/>
    <property type="molecule type" value="Genomic_DNA"/>
</dbReference>